<evidence type="ECO:0000313" key="1">
    <source>
        <dbReference type="EMBL" id="JAH90792.1"/>
    </source>
</evidence>
<sequence length="39" mass="4202">MTRMARDAIFHHQAALASCGELPFSCSPPGQFVFTCSVS</sequence>
<dbReference type="EMBL" id="GBXM01017785">
    <property type="protein sequence ID" value="JAH90792.1"/>
    <property type="molecule type" value="Transcribed_RNA"/>
</dbReference>
<reference evidence="1" key="2">
    <citation type="journal article" date="2015" name="Fish Shellfish Immunol.">
        <title>Early steps in the European eel (Anguilla anguilla)-Vibrio vulnificus interaction in the gills: Role of the RtxA13 toxin.</title>
        <authorList>
            <person name="Callol A."/>
            <person name="Pajuelo D."/>
            <person name="Ebbesson L."/>
            <person name="Teles M."/>
            <person name="MacKenzie S."/>
            <person name="Amaro C."/>
        </authorList>
    </citation>
    <scope>NUCLEOTIDE SEQUENCE</scope>
</reference>
<proteinExistence type="predicted"/>
<organism evidence="1">
    <name type="scientific">Anguilla anguilla</name>
    <name type="common">European freshwater eel</name>
    <name type="synonym">Muraena anguilla</name>
    <dbReference type="NCBI Taxonomy" id="7936"/>
    <lineage>
        <taxon>Eukaryota</taxon>
        <taxon>Metazoa</taxon>
        <taxon>Chordata</taxon>
        <taxon>Craniata</taxon>
        <taxon>Vertebrata</taxon>
        <taxon>Euteleostomi</taxon>
        <taxon>Actinopterygii</taxon>
        <taxon>Neopterygii</taxon>
        <taxon>Teleostei</taxon>
        <taxon>Anguilliformes</taxon>
        <taxon>Anguillidae</taxon>
        <taxon>Anguilla</taxon>
    </lineage>
</organism>
<reference evidence="1" key="1">
    <citation type="submission" date="2014-11" db="EMBL/GenBank/DDBJ databases">
        <authorList>
            <person name="Amaro Gonzalez C."/>
        </authorList>
    </citation>
    <scope>NUCLEOTIDE SEQUENCE</scope>
</reference>
<dbReference type="AlphaFoldDB" id="A0A0E9WKC1"/>
<name>A0A0E9WKC1_ANGAN</name>
<protein>
    <submittedName>
        <fullName evidence="1">Uncharacterized protein</fullName>
    </submittedName>
</protein>
<accession>A0A0E9WKC1</accession>
<dbReference type="PROSITE" id="PS51257">
    <property type="entry name" value="PROKAR_LIPOPROTEIN"/>
    <property type="match status" value="1"/>
</dbReference>